<protein>
    <submittedName>
        <fullName evidence="1">Tetratricopeptide (TPR) repeat protein</fullName>
    </submittedName>
</protein>
<dbReference type="SUPFAM" id="SSF48452">
    <property type="entry name" value="TPR-like"/>
    <property type="match status" value="1"/>
</dbReference>
<accession>A0A841H6L6</accession>
<comment type="caution">
    <text evidence="1">The sequence shown here is derived from an EMBL/GenBank/DDBJ whole genome shotgun (WGS) entry which is preliminary data.</text>
</comment>
<organism evidence="1 2">
    <name type="scientific">Longimicrobium terrae</name>
    <dbReference type="NCBI Taxonomy" id="1639882"/>
    <lineage>
        <taxon>Bacteria</taxon>
        <taxon>Pseudomonadati</taxon>
        <taxon>Gemmatimonadota</taxon>
        <taxon>Longimicrobiia</taxon>
        <taxon>Longimicrobiales</taxon>
        <taxon>Longimicrobiaceae</taxon>
        <taxon>Longimicrobium</taxon>
    </lineage>
</organism>
<sequence>MSTKRKMRRSGKSPNQLLEIVHGSMRDTAVARLPKEIRDALPRVHALVQDDPRLAIAELRTWIERDPLPMFFNWLGTAYGALGDLQAMEDTIRENYRRNPRYVFARVNYAQLCLDQRNLEGVREALGEGFNILALLGGRKRIHVSELTGYLYVVTRYHLQTGDRDAAETSFKILMDAAPDAPATDELWRRLYSSPRSLLFG</sequence>
<gene>
    <name evidence="1" type="ORF">HNQ61_005156</name>
</gene>
<dbReference type="EMBL" id="JACHIA010000025">
    <property type="protein sequence ID" value="MBB6073486.1"/>
    <property type="molecule type" value="Genomic_DNA"/>
</dbReference>
<reference evidence="1 2" key="1">
    <citation type="submission" date="2020-08" db="EMBL/GenBank/DDBJ databases">
        <title>Genomic Encyclopedia of Type Strains, Phase IV (KMG-IV): sequencing the most valuable type-strain genomes for metagenomic binning, comparative biology and taxonomic classification.</title>
        <authorList>
            <person name="Goeker M."/>
        </authorList>
    </citation>
    <scope>NUCLEOTIDE SEQUENCE [LARGE SCALE GENOMIC DNA]</scope>
    <source>
        <strain evidence="1 2">DSM 29007</strain>
    </source>
</reference>
<evidence type="ECO:0000313" key="1">
    <source>
        <dbReference type="EMBL" id="MBB6073486.1"/>
    </source>
</evidence>
<proteinExistence type="predicted"/>
<keyword evidence="2" id="KW-1185">Reference proteome</keyword>
<dbReference type="Proteomes" id="UP000582837">
    <property type="component" value="Unassembled WGS sequence"/>
</dbReference>
<evidence type="ECO:0000313" key="2">
    <source>
        <dbReference type="Proteomes" id="UP000582837"/>
    </source>
</evidence>
<name>A0A841H6L6_9BACT</name>
<dbReference type="AlphaFoldDB" id="A0A841H6L6"/>
<dbReference type="InterPro" id="IPR011990">
    <property type="entry name" value="TPR-like_helical_dom_sf"/>
</dbReference>
<dbReference type="Gene3D" id="1.25.40.10">
    <property type="entry name" value="Tetratricopeptide repeat domain"/>
    <property type="match status" value="1"/>
</dbReference>
<dbReference type="RefSeq" id="WP_170038533.1">
    <property type="nucleotide sequence ID" value="NZ_JABDTL010000002.1"/>
</dbReference>